<dbReference type="PRINTS" id="PR00625">
    <property type="entry name" value="JDOMAIN"/>
</dbReference>
<comment type="caution">
    <text evidence="2">The sequence shown here is derived from an EMBL/GenBank/DDBJ whole genome shotgun (WGS) entry which is preliminary data.</text>
</comment>
<sequence length="205" mass="22596">MPCASVSPTCDDSEDADASSCTLYSTLGVSLNVGFPPVQLVYAPTHPLVQPRLMWHPDRHRHTEDDEVAKRRFQRIQAAYEVLRDESRRGHYDLRLLDQLHVQCIVFGVLGALCLEAQHENEYVGSVLTAYGGSTTHRASTYLTFPAGPQSLISLQLRCPQHGVGNLHANTISILHLGRGGAGRYTVDGGEARMSKQCMDLNVKI</sequence>
<dbReference type="SUPFAM" id="SSF46565">
    <property type="entry name" value="Chaperone J-domain"/>
    <property type="match status" value="1"/>
</dbReference>
<evidence type="ECO:0000313" key="3">
    <source>
        <dbReference type="Proteomes" id="UP000485058"/>
    </source>
</evidence>
<dbReference type="PANTHER" id="PTHR44743">
    <property type="entry name" value="PUTATIVE, EXPRESSED-RELATED"/>
    <property type="match status" value="1"/>
</dbReference>
<dbReference type="PROSITE" id="PS00636">
    <property type="entry name" value="DNAJ_1"/>
    <property type="match status" value="1"/>
</dbReference>
<dbReference type="InterPro" id="IPR018253">
    <property type="entry name" value="DnaJ_domain_CS"/>
</dbReference>
<evidence type="ECO:0000259" key="1">
    <source>
        <dbReference type="PROSITE" id="PS50076"/>
    </source>
</evidence>
<dbReference type="InterPro" id="IPR036869">
    <property type="entry name" value="J_dom_sf"/>
</dbReference>
<reference evidence="2 3" key="1">
    <citation type="submission" date="2020-02" db="EMBL/GenBank/DDBJ databases">
        <title>Draft genome sequence of Haematococcus lacustris strain NIES-144.</title>
        <authorList>
            <person name="Morimoto D."/>
            <person name="Nakagawa S."/>
            <person name="Yoshida T."/>
            <person name="Sawayama S."/>
        </authorList>
    </citation>
    <scope>NUCLEOTIDE SEQUENCE [LARGE SCALE GENOMIC DNA]</scope>
    <source>
        <strain evidence="2 3">NIES-144</strain>
    </source>
</reference>
<evidence type="ECO:0000313" key="2">
    <source>
        <dbReference type="EMBL" id="GFH20413.1"/>
    </source>
</evidence>
<dbReference type="Proteomes" id="UP000485058">
    <property type="component" value="Unassembled WGS sequence"/>
</dbReference>
<gene>
    <name evidence="2" type="ORF">HaLaN_17525</name>
</gene>
<dbReference type="InterPro" id="IPR001623">
    <property type="entry name" value="DnaJ_domain"/>
</dbReference>
<protein>
    <submittedName>
        <fullName evidence="2">Chaperone protein dnaJ 1, mitochondrial</fullName>
    </submittedName>
</protein>
<dbReference type="CDD" id="cd06257">
    <property type="entry name" value="DnaJ"/>
    <property type="match status" value="1"/>
</dbReference>
<organism evidence="2 3">
    <name type="scientific">Haematococcus lacustris</name>
    <name type="common">Green alga</name>
    <name type="synonym">Haematococcus pluvialis</name>
    <dbReference type="NCBI Taxonomy" id="44745"/>
    <lineage>
        <taxon>Eukaryota</taxon>
        <taxon>Viridiplantae</taxon>
        <taxon>Chlorophyta</taxon>
        <taxon>core chlorophytes</taxon>
        <taxon>Chlorophyceae</taxon>
        <taxon>CS clade</taxon>
        <taxon>Chlamydomonadales</taxon>
        <taxon>Haematococcaceae</taxon>
        <taxon>Haematococcus</taxon>
    </lineage>
</organism>
<accession>A0A699ZCT6</accession>
<dbReference type="Pfam" id="PF00226">
    <property type="entry name" value="DnaJ"/>
    <property type="match status" value="1"/>
</dbReference>
<keyword evidence="3" id="KW-1185">Reference proteome</keyword>
<name>A0A699ZCT6_HAELA</name>
<dbReference type="Gene3D" id="1.10.287.110">
    <property type="entry name" value="DnaJ domain"/>
    <property type="match status" value="1"/>
</dbReference>
<dbReference type="AlphaFoldDB" id="A0A699ZCT6"/>
<proteinExistence type="predicted"/>
<dbReference type="PROSITE" id="PS50076">
    <property type="entry name" value="DNAJ_2"/>
    <property type="match status" value="1"/>
</dbReference>
<dbReference type="PANTHER" id="PTHR44743:SF10">
    <property type="entry name" value="J DOMAIN-CONTAINING PROTEIN"/>
    <property type="match status" value="1"/>
</dbReference>
<dbReference type="EMBL" id="BLLF01001629">
    <property type="protein sequence ID" value="GFH20413.1"/>
    <property type="molecule type" value="Genomic_DNA"/>
</dbReference>
<feature type="domain" description="J" evidence="1">
    <location>
        <begin position="22"/>
        <end position="96"/>
    </location>
</feature>